<evidence type="ECO:0000256" key="1">
    <source>
        <dbReference type="SAM" id="Phobius"/>
    </source>
</evidence>
<feature type="transmembrane region" description="Helical" evidence="1">
    <location>
        <begin position="59"/>
        <end position="79"/>
    </location>
</feature>
<evidence type="ECO:0000313" key="4">
    <source>
        <dbReference type="WBParaSite" id="OFLC_0000307501-mRNA-1"/>
    </source>
</evidence>
<name>A0A183H6G5_9BILA</name>
<dbReference type="EMBL" id="UZAJ01001942">
    <property type="protein sequence ID" value="VDO35178.1"/>
    <property type="molecule type" value="Genomic_DNA"/>
</dbReference>
<keyword evidence="3" id="KW-1185">Reference proteome</keyword>
<feature type="transmembrane region" description="Helical" evidence="1">
    <location>
        <begin position="36"/>
        <end position="53"/>
    </location>
</feature>
<reference evidence="4" key="1">
    <citation type="submission" date="2016-06" db="UniProtKB">
        <authorList>
            <consortium name="WormBaseParasite"/>
        </authorList>
    </citation>
    <scope>IDENTIFICATION</scope>
</reference>
<reference evidence="2 3" key="2">
    <citation type="submission" date="2018-11" db="EMBL/GenBank/DDBJ databases">
        <authorList>
            <consortium name="Pathogen Informatics"/>
        </authorList>
    </citation>
    <scope>NUCLEOTIDE SEQUENCE [LARGE SCALE GENOMIC DNA]</scope>
</reference>
<evidence type="ECO:0000313" key="2">
    <source>
        <dbReference type="EMBL" id="VDO35178.1"/>
    </source>
</evidence>
<evidence type="ECO:0000313" key="3">
    <source>
        <dbReference type="Proteomes" id="UP000267606"/>
    </source>
</evidence>
<dbReference type="AlphaFoldDB" id="A0A183H6G5"/>
<dbReference type="WBParaSite" id="OFLC_0000307501-mRNA-1">
    <property type="protein sequence ID" value="OFLC_0000307501-mRNA-1"/>
    <property type="gene ID" value="OFLC_0000307501"/>
</dbReference>
<accession>A0A183H6G5</accession>
<gene>
    <name evidence="2" type="ORF">OFLC_LOCUS3076</name>
</gene>
<dbReference type="Proteomes" id="UP000267606">
    <property type="component" value="Unassembled WGS sequence"/>
</dbReference>
<keyword evidence="1" id="KW-0812">Transmembrane</keyword>
<organism evidence="4">
    <name type="scientific">Onchocerca flexuosa</name>
    <dbReference type="NCBI Taxonomy" id="387005"/>
    <lineage>
        <taxon>Eukaryota</taxon>
        <taxon>Metazoa</taxon>
        <taxon>Ecdysozoa</taxon>
        <taxon>Nematoda</taxon>
        <taxon>Chromadorea</taxon>
        <taxon>Rhabditida</taxon>
        <taxon>Spirurina</taxon>
        <taxon>Spiruromorpha</taxon>
        <taxon>Filarioidea</taxon>
        <taxon>Onchocercidae</taxon>
        <taxon>Onchocerca</taxon>
    </lineage>
</organism>
<keyword evidence="1" id="KW-1133">Transmembrane helix</keyword>
<protein>
    <submittedName>
        <fullName evidence="4">Caveolin</fullName>
    </submittedName>
</protein>
<dbReference type="STRING" id="387005.A0A183H6G5"/>
<sequence length="118" mass="13279">MLQTEDARIGLDGSNVTAEDGFLTKVMTSSMDVRKAFVLIGAFYWFVMTVFVIPGVIVATFLTIMVPAFCISVSWFNWLDHKLCRMVNYHWSSAAQIAGINIVEYGDDISKVCFMLHI</sequence>
<proteinExistence type="predicted"/>
<keyword evidence="1" id="KW-0472">Membrane</keyword>